<keyword evidence="3" id="KW-1185">Reference proteome</keyword>
<accession>F4R9W4</accession>
<reference evidence="3" key="1">
    <citation type="journal article" date="2011" name="Proc. Natl. Acad. Sci. U.S.A.">
        <title>Obligate biotrophy features unraveled by the genomic analysis of rust fungi.</title>
        <authorList>
            <person name="Duplessis S."/>
            <person name="Cuomo C.A."/>
            <person name="Lin Y.-C."/>
            <person name="Aerts A."/>
            <person name="Tisserant E."/>
            <person name="Veneault-Fourrey C."/>
            <person name="Joly D.L."/>
            <person name="Hacquard S."/>
            <person name="Amselem J."/>
            <person name="Cantarel B.L."/>
            <person name="Chiu R."/>
            <person name="Coutinho P.M."/>
            <person name="Feau N."/>
            <person name="Field M."/>
            <person name="Frey P."/>
            <person name="Gelhaye E."/>
            <person name="Goldberg J."/>
            <person name="Grabherr M.G."/>
            <person name="Kodira C.D."/>
            <person name="Kohler A."/>
            <person name="Kuees U."/>
            <person name="Lindquist E.A."/>
            <person name="Lucas S.M."/>
            <person name="Mago R."/>
            <person name="Mauceli E."/>
            <person name="Morin E."/>
            <person name="Murat C."/>
            <person name="Pangilinan J.L."/>
            <person name="Park R."/>
            <person name="Pearson M."/>
            <person name="Quesneville H."/>
            <person name="Rouhier N."/>
            <person name="Sakthikumar S."/>
            <person name="Salamov A.A."/>
            <person name="Schmutz J."/>
            <person name="Selles B."/>
            <person name="Shapiro H."/>
            <person name="Tanguay P."/>
            <person name="Tuskan G.A."/>
            <person name="Henrissat B."/>
            <person name="Van de Peer Y."/>
            <person name="Rouze P."/>
            <person name="Ellis J.G."/>
            <person name="Dodds P.N."/>
            <person name="Schein J.E."/>
            <person name="Zhong S."/>
            <person name="Hamelin R.C."/>
            <person name="Grigoriev I.V."/>
            <person name="Szabo L.J."/>
            <person name="Martin F."/>
        </authorList>
    </citation>
    <scope>NUCLEOTIDE SEQUENCE [LARGE SCALE GENOMIC DNA]</scope>
    <source>
        <strain evidence="3">98AG31 / pathotype 3-4-7</strain>
    </source>
</reference>
<dbReference type="EMBL" id="GL883094">
    <property type="protein sequence ID" value="EGG10599.1"/>
    <property type="molecule type" value="Genomic_DNA"/>
</dbReference>
<dbReference type="VEuPathDB" id="FungiDB:MELLADRAFT_103279"/>
<dbReference type="RefSeq" id="XP_007406068.1">
    <property type="nucleotide sequence ID" value="XM_007406006.1"/>
</dbReference>
<gene>
    <name evidence="2" type="ORF">MELLADRAFT_103279</name>
</gene>
<feature type="compositionally biased region" description="Basic and acidic residues" evidence="1">
    <location>
        <begin position="67"/>
        <end position="87"/>
    </location>
</feature>
<feature type="compositionally biased region" description="Basic residues" evidence="1">
    <location>
        <begin position="38"/>
        <end position="50"/>
    </location>
</feature>
<evidence type="ECO:0000256" key="1">
    <source>
        <dbReference type="SAM" id="MobiDB-lite"/>
    </source>
</evidence>
<feature type="compositionally biased region" description="Polar residues" evidence="1">
    <location>
        <begin position="1"/>
        <end position="11"/>
    </location>
</feature>
<dbReference type="GeneID" id="18921927"/>
<feature type="compositionally biased region" description="Acidic residues" evidence="1">
    <location>
        <begin position="99"/>
        <end position="111"/>
    </location>
</feature>
<name>F4R9W4_MELLP</name>
<proteinExistence type="predicted"/>
<evidence type="ECO:0000313" key="2">
    <source>
        <dbReference type="EMBL" id="EGG10599.1"/>
    </source>
</evidence>
<dbReference type="OrthoDB" id="10302672at2759"/>
<organism evidence="3">
    <name type="scientific">Melampsora larici-populina (strain 98AG31 / pathotype 3-4-7)</name>
    <name type="common">Poplar leaf rust fungus</name>
    <dbReference type="NCBI Taxonomy" id="747676"/>
    <lineage>
        <taxon>Eukaryota</taxon>
        <taxon>Fungi</taxon>
        <taxon>Dikarya</taxon>
        <taxon>Basidiomycota</taxon>
        <taxon>Pucciniomycotina</taxon>
        <taxon>Pucciniomycetes</taxon>
        <taxon>Pucciniales</taxon>
        <taxon>Melampsoraceae</taxon>
        <taxon>Melampsora</taxon>
    </lineage>
</organism>
<feature type="region of interest" description="Disordered" evidence="1">
    <location>
        <begin position="356"/>
        <end position="428"/>
    </location>
</feature>
<dbReference type="KEGG" id="mlr:MELLADRAFT_103279"/>
<dbReference type="Proteomes" id="UP000001072">
    <property type="component" value="Unassembled WGS sequence"/>
</dbReference>
<dbReference type="AlphaFoldDB" id="F4R9W4"/>
<sequence>MTSQVQASTEAFNEDVNLILTNHETEKKQQGGGNTSRGRGKGTRGRGRGRKSSDRQTRSITKGQIRNPKDGTTDKENNDQDERNGSEKEEELTSIGEGSEQDDEANEDVEEGTNKEKGVDREEDNISLENEAEFVIENAHIERESDRYVAELERLFKKGKMARFQMLEIAYEKWCEKAGVEPKSVVMLGCSSDKEEVEVNQSKRKGKTQVAEKPAKIGKTMNHGTVLTHQLIDLSPYWDSRMQACFGYVPLTIFVQAWLLADKTHMSNRKKQSTSCSDIVAYVGLRVPNKWRQSFLMWSTSFNLYVQYWRVKYGREDIAARLEEHYKVGWDLVANGDEQITAVSGGRMLSHLASAGGSHANHVNTSHGQHAYHGGNYNSHLDHHEHGNGNISRGRGKRGRSFGRGVGNRGGNSRQTTHTTPTTLVNGVAVPKFGPGAFEAIKAAKQSSASSSGAVTQ</sequence>
<evidence type="ECO:0000313" key="3">
    <source>
        <dbReference type="Proteomes" id="UP000001072"/>
    </source>
</evidence>
<dbReference type="HOGENOM" id="CLU_045282_0_0_1"/>
<protein>
    <submittedName>
        <fullName evidence="2">Uncharacterized protein</fullName>
    </submittedName>
</protein>
<dbReference type="InParanoid" id="F4R9W4"/>
<feature type="region of interest" description="Disordered" evidence="1">
    <location>
        <begin position="1"/>
        <end position="126"/>
    </location>
</feature>
<feature type="compositionally biased region" description="Polar residues" evidence="1">
    <location>
        <begin position="415"/>
        <end position="425"/>
    </location>
</feature>